<dbReference type="RefSeq" id="WP_397403063.1">
    <property type="nucleotide sequence ID" value="NZ_JBIRYI010000004.1"/>
</dbReference>
<keyword evidence="2" id="KW-0255">Endonuclease</keyword>
<comment type="caution">
    <text evidence="2">The sequence shown here is derived from an EMBL/GenBank/DDBJ whole genome shotgun (WGS) entry which is preliminary data.</text>
</comment>
<dbReference type="EMBL" id="JBIRYI010000004">
    <property type="protein sequence ID" value="MFI2486828.1"/>
    <property type="molecule type" value="Genomic_DNA"/>
</dbReference>
<protein>
    <submittedName>
        <fullName evidence="2">HNH endonuclease</fullName>
    </submittedName>
</protein>
<feature type="domain" description="HNH nuclease" evidence="1">
    <location>
        <begin position="11"/>
        <end position="55"/>
    </location>
</feature>
<keyword evidence="2" id="KW-0540">Nuclease</keyword>
<dbReference type="InterPro" id="IPR003615">
    <property type="entry name" value="HNH_nuc"/>
</dbReference>
<dbReference type="GO" id="GO:0004519">
    <property type="term" value="F:endonuclease activity"/>
    <property type="evidence" value="ECO:0007669"/>
    <property type="project" value="UniProtKB-KW"/>
</dbReference>
<reference evidence="2 3" key="1">
    <citation type="submission" date="2024-10" db="EMBL/GenBank/DDBJ databases">
        <title>The Natural Products Discovery Center: Release of the First 8490 Sequenced Strains for Exploring Actinobacteria Biosynthetic Diversity.</title>
        <authorList>
            <person name="Kalkreuter E."/>
            <person name="Kautsar S.A."/>
            <person name="Yang D."/>
            <person name="Bader C.D."/>
            <person name="Teijaro C.N."/>
            <person name="Fluegel L."/>
            <person name="Davis C.M."/>
            <person name="Simpson J.R."/>
            <person name="Lauterbach L."/>
            <person name="Steele A.D."/>
            <person name="Gui C."/>
            <person name="Meng S."/>
            <person name="Li G."/>
            <person name="Viehrig K."/>
            <person name="Ye F."/>
            <person name="Su P."/>
            <person name="Kiefer A.F."/>
            <person name="Nichols A."/>
            <person name="Cepeda A.J."/>
            <person name="Yan W."/>
            <person name="Fan B."/>
            <person name="Jiang Y."/>
            <person name="Adhikari A."/>
            <person name="Zheng C.-J."/>
            <person name="Schuster L."/>
            <person name="Cowan T.M."/>
            <person name="Smanski M.J."/>
            <person name="Chevrette M.G."/>
            <person name="De Carvalho L.P.S."/>
            <person name="Shen B."/>
        </authorList>
    </citation>
    <scope>NUCLEOTIDE SEQUENCE [LARGE SCALE GENOMIC DNA]</scope>
    <source>
        <strain evidence="2 3">NPDC019481</strain>
    </source>
</reference>
<organism evidence="2 3">
    <name type="scientific">Promicromonospora kroppenstedtii</name>
    <dbReference type="NCBI Taxonomy" id="440482"/>
    <lineage>
        <taxon>Bacteria</taxon>
        <taxon>Bacillati</taxon>
        <taxon>Actinomycetota</taxon>
        <taxon>Actinomycetes</taxon>
        <taxon>Micrococcales</taxon>
        <taxon>Promicromonosporaceae</taxon>
        <taxon>Promicromonospora</taxon>
    </lineage>
</organism>
<dbReference type="Pfam" id="PF13391">
    <property type="entry name" value="HNH_2"/>
    <property type="match status" value="1"/>
</dbReference>
<proteinExistence type="predicted"/>
<gene>
    <name evidence="2" type="ORF">ACH47X_07960</name>
</gene>
<evidence type="ECO:0000313" key="3">
    <source>
        <dbReference type="Proteomes" id="UP001611580"/>
    </source>
</evidence>
<accession>A0ABW7XHK2</accession>
<evidence type="ECO:0000313" key="2">
    <source>
        <dbReference type="EMBL" id="MFI2486828.1"/>
    </source>
</evidence>
<dbReference type="Proteomes" id="UP001611580">
    <property type="component" value="Unassembled WGS sequence"/>
</dbReference>
<evidence type="ECO:0000259" key="1">
    <source>
        <dbReference type="Pfam" id="PF13391"/>
    </source>
</evidence>
<keyword evidence="3" id="KW-1185">Reference proteome</keyword>
<sequence length="196" mass="22261">MELEAGGDVHFAEAAHIIAASAGGPRGDATVQDHERAAWSNLILLCANCHKMIDKAPDDFPVEDLRQWKNLRLTTLETAIGVASFTSRDKARSAIEPRLIQNRVIHEQYGPENDYRFDPESEMARMWRRGLLGTIIPNHRAILRVLDCNRDILTPSERIVVEQYRTHIQDLEDRHVHGVEGIVSRRYPTGMDDIFA</sequence>
<name>A0ABW7XHK2_9MICO</name>
<keyword evidence="2" id="KW-0378">Hydrolase</keyword>